<gene>
    <name evidence="2" type="ORF">B0H67DRAFT_123513</name>
</gene>
<dbReference type="EMBL" id="JAUKUA010000002">
    <property type="protein sequence ID" value="KAK0725193.1"/>
    <property type="molecule type" value="Genomic_DNA"/>
</dbReference>
<dbReference type="AlphaFoldDB" id="A0AA40E7E3"/>
<keyword evidence="3" id="KW-1185">Reference proteome</keyword>
<evidence type="ECO:0000256" key="1">
    <source>
        <dbReference type="SAM" id="MobiDB-lite"/>
    </source>
</evidence>
<protein>
    <submittedName>
        <fullName evidence="2">Uncharacterized protein</fullName>
    </submittedName>
</protein>
<sequence>MKNNPTKKFSHARVKESAMKLKFRPGDSVYLIVGMKEPEDVEGPYTVAGTFPAQGEYQLCHNNGQNIKDGERFNERSLKRAS</sequence>
<name>A0AA40E7E3_9PEZI</name>
<evidence type="ECO:0000313" key="3">
    <source>
        <dbReference type="Proteomes" id="UP001172102"/>
    </source>
</evidence>
<proteinExistence type="predicted"/>
<feature type="compositionally biased region" description="Basic and acidic residues" evidence="1">
    <location>
        <begin position="68"/>
        <end position="82"/>
    </location>
</feature>
<evidence type="ECO:0000313" key="2">
    <source>
        <dbReference type="EMBL" id="KAK0725193.1"/>
    </source>
</evidence>
<comment type="caution">
    <text evidence="2">The sequence shown here is derived from an EMBL/GenBank/DDBJ whole genome shotgun (WGS) entry which is preliminary data.</text>
</comment>
<reference evidence="2" key="1">
    <citation type="submission" date="2023-06" db="EMBL/GenBank/DDBJ databases">
        <title>Genome-scale phylogeny and comparative genomics of the fungal order Sordariales.</title>
        <authorList>
            <consortium name="Lawrence Berkeley National Laboratory"/>
            <person name="Hensen N."/>
            <person name="Bonometti L."/>
            <person name="Westerberg I."/>
            <person name="Brannstrom I.O."/>
            <person name="Guillou S."/>
            <person name="Cros-Aarteil S."/>
            <person name="Calhoun S."/>
            <person name="Haridas S."/>
            <person name="Kuo A."/>
            <person name="Mondo S."/>
            <person name="Pangilinan J."/>
            <person name="Riley R."/>
            <person name="Labutti K."/>
            <person name="Andreopoulos B."/>
            <person name="Lipzen A."/>
            <person name="Chen C."/>
            <person name="Yanf M."/>
            <person name="Daum C."/>
            <person name="Ng V."/>
            <person name="Clum A."/>
            <person name="Steindorff A."/>
            <person name="Ohm R."/>
            <person name="Martin F."/>
            <person name="Silar P."/>
            <person name="Natvig D."/>
            <person name="Lalanne C."/>
            <person name="Gautier V."/>
            <person name="Ament-Velasquez S.L."/>
            <person name="Kruys A."/>
            <person name="Hutchinson M.I."/>
            <person name="Powell A.J."/>
            <person name="Barry K."/>
            <person name="Miller A.N."/>
            <person name="Grigoriev I.V."/>
            <person name="Debuchy R."/>
            <person name="Gladieux P."/>
            <person name="Thoren M.H."/>
            <person name="Johannesson H."/>
        </authorList>
    </citation>
    <scope>NUCLEOTIDE SEQUENCE</scope>
    <source>
        <strain evidence="2">SMH4607-1</strain>
    </source>
</reference>
<dbReference type="Proteomes" id="UP001172102">
    <property type="component" value="Unassembled WGS sequence"/>
</dbReference>
<feature type="region of interest" description="Disordered" evidence="1">
    <location>
        <begin position="63"/>
        <end position="82"/>
    </location>
</feature>
<organism evidence="2 3">
    <name type="scientific">Lasiosphaeris hirsuta</name>
    <dbReference type="NCBI Taxonomy" id="260670"/>
    <lineage>
        <taxon>Eukaryota</taxon>
        <taxon>Fungi</taxon>
        <taxon>Dikarya</taxon>
        <taxon>Ascomycota</taxon>
        <taxon>Pezizomycotina</taxon>
        <taxon>Sordariomycetes</taxon>
        <taxon>Sordariomycetidae</taxon>
        <taxon>Sordariales</taxon>
        <taxon>Lasiosphaeriaceae</taxon>
        <taxon>Lasiosphaeris</taxon>
    </lineage>
</organism>
<accession>A0AA40E7E3</accession>